<dbReference type="Proteomes" id="UP001162030">
    <property type="component" value="Chromosome"/>
</dbReference>
<name>A0ABN8X8F7_9GAMM</name>
<evidence type="ECO:0000313" key="3">
    <source>
        <dbReference type="Proteomes" id="UP001162030"/>
    </source>
</evidence>
<organism evidence="2 3">
    <name type="scientific">Methylocaldum szegediense</name>
    <dbReference type="NCBI Taxonomy" id="73780"/>
    <lineage>
        <taxon>Bacteria</taxon>
        <taxon>Pseudomonadati</taxon>
        <taxon>Pseudomonadota</taxon>
        <taxon>Gammaproteobacteria</taxon>
        <taxon>Methylococcales</taxon>
        <taxon>Methylococcaceae</taxon>
        <taxon>Methylocaldum</taxon>
    </lineage>
</organism>
<feature type="compositionally biased region" description="Basic residues" evidence="1">
    <location>
        <begin position="1"/>
        <end position="14"/>
    </location>
</feature>
<evidence type="ECO:0000313" key="2">
    <source>
        <dbReference type="EMBL" id="CAI8887843.1"/>
    </source>
</evidence>
<reference evidence="2 3" key="1">
    <citation type="submission" date="2023-03" db="EMBL/GenBank/DDBJ databases">
        <authorList>
            <person name="Pearce D."/>
        </authorList>
    </citation>
    <scope>NUCLEOTIDE SEQUENCE [LARGE SCALE GENOMIC DNA]</scope>
    <source>
        <strain evidence="2">Msz</strain>
    </source>
</reference>
<sequence length="86" mass="10134">MRRIARHVKQRRREAHVGISPRGEQASVQQSECHFADLPRGYFRPPGFPGSRMCNERQKAPRFKQSVSRRGLVMAKAWMKTLERWN</sequence>
<proteinExistence type="predicted"/>
<dbReference type="EMBL" id="OX458333">
    <property type="protein sequence ID" value="CAI8887843.1"/>
    <property type="molecule type" value="Genomic_DNA"/>
</dbReference>
<gene>
    <name evidence="2" type="ORF">MSZNOR_3183</name>
</gene>
<keyword evidence="3" id="KW-1185">Reference proteome</keyword>
<protein>
    <submittedName>
        <fullName evidence="2">Uncharacterized protein</fullName>
    </submittedName>
</protein>
<evidence type="ECO:0000256" key="1">
    <source>
        <dbReference type="SAM" id="MobiDB-lite"/>
    </source>
</evidence>
<accession>A0ABN8X8F7</accession>
<feature type="region of interest" description="Disordered" evidence="1">
    <location>
        <begin position="1"/>
        <end position="29"/>
    </location>
</feature>